<evidence type="ECO:0000256" key="7">
    <source>
        <dbReference type="ARBA" id="ARBA00023136"/>
    </source>
</evidence>
<dbReference type="Gene3D" id="3.40.50.2000">
    <property type="entry name" value="Glycogen Phosphorylase B"/>
    <property type="match status" value="2"/>
</dbReference>
<evidence type="ECO:0000256" key="1">
    <source>
        <dbReference type="ARBA" id="ARBA00022475"/>
    </source>
</evidence>
<keyword evidence="14" id="KW-1185">Reference proteome</keyword>
<dbReference type="Pfam" id="PF04101">
    <property type="entry name" value="Glyco_tran_28_C"/>
    <property type="match status" value="1"/>
</dbReference>
<dbReference type="GO" id="GO:0051991">
    <property type="term" value="F:UDP-N-acetyl-D-glucosamine:N-acetylmuramoyl-L-alanyl-D-glutamyl-meso-2,6-diaminopimelyl-D-alanyl-D-alanine-diphosphoundecaprenol 4-beta-N-acetylglucosaminlytransferase activity"/>
    <property type="evidence" value="ECO:0007669"/>
    <property type="project" value="RHEA"/>
</dbReference>
<keyword evidence="1 10" id="KW-1003">Cell membrane</keyword>
<dbReference type="HAMAP" id="MF_00033">
    <property type="entry name" value="MurG"/>
    <property type="match status" value="1"/>
</dbReference>
<evidence type="ECO:0000256" key="3">
    <source>
        <dbReference type="ARBA" id="ARBA00022676"/>
    </source>
</evidence>
<keyword evidence="4 10" id="KW-0808">Transferase</keyword>
<evidence type="ECO:0000313" key="14">
    <source>
        <dbReference type="Proteomes" id="UP000201728"/>
    </source>
</evidence>
<feature type="binding site" evidence="10">
    <location>
        <position position="166"/>
    </location>
    <ligand>
        <name>UDP-N-acetyl-alpha-D-glucosamine</name>
        <dbReference type="ChEBI" id="CHEBI:57705"/>
    </ligand>
</feature>
<dbReference type="UniPathway" id="UPA00219"/>
<feature type="binding site" evidence="10">
    <location>
        <position position="196"/>
    </location>
    <ligand>
        <name>UDP-N-acetyl-alpha-D-glucosamine</name>
        <dbReference type="ChEBI" id="CHEBI:57705"/>
    </ligand>
</feature>
<accession>A0A222P3F3</accession>
<dbReference type="InterPro" id="IPR006009">
    <property type="entry name" value="GlcNAc_MurG"/>
</dbReference>
<evidence type="ECO:0000256" key="6">
    <source>
        <dbReference type="ARBA" id="ARBA00022984"/>
    </source>
</evidence>
<evidence type="ECO:0000256" key="5">
    <source>
        <dbReference type="ARBA" id="ARBA00022960"/>
    </source>
</evidence>
<feature type="binding site" evidence="10">
    <location>
        <position position="291"/>
    </location>
    <ligand>
        <name>UDP-N-acetyl-alpha-D-glucosamine</name>
        <dbReference type="ChEBI" id="CHEBI:57705"/>
    </ligand>
</feature>
<dbReference type="PANTHER" id="PTHR21015:SF27">
    <property type="entry name" value="UDP-N-ACETYLGLUCOSAMINE--N-ACETYLMURAMYL-(PENTAPEPTIDE) PYROPHOSPHORYL-UNDECAPRENOL N-ACETYLGLUCOSAMINE TRANSFERASE"/>
    <property type="match status" value="1"/>
</dbReference>
<evidence type="ECO:0000256" key="10">
    <source>
        <dbReference type="HAMAP-Rule" id="MF_00033"/>
    </source>
</evidence>
<dbReference type="InterPro" id="IPR004276">
    <property type="entry name" value="GlycoTrans_28_N"/>
</dbReference>
<evidence type="ECO:0000259" key="12">
    <source>
        <dbReference type="Pfam" id="PF04101"/>
    </source>
</evidence>
<dbReference type="SUPFAM" id="SSF53756">
    <property type="entry name" value="UDP-Glycosyltransferase/glycogen phosphorylase"/>
    <property type="match status" value="1"/>
</dbReference>
<keyword evidence="2 10" id="KW-0132">Cell division</keyword>
<evidence type="ECO:0000256" key="8">
    <source>
        <dbReference type="ARBA" id="ARBA00023306"/>
    </source>
</evidence>
<reference evidence="14" key="1">
    <citation type="submission" date="2016-07" db="EMBL/GenBank/DDBJ databases">
        <authorList>
            <person name="Florea S."/>
            <person name="Webb J.S."/>
            <person name="Jaromczyk J."/>
            <person name="Schardl C.L."/>
        </authorList>
    </citation>
    <scope>NUCLEOTIDE SEQUENCE [LARGE SCALE GENOMIC DNA]</scope>
    <source>
        <strain evidence="14">CDC-D5610</strain>
    </source>
</reference>
<dbReference type="GO" id="GO:0005975">
    <property type="term" value="P:carbohydrate metabolic process"/>
    <property type="evidence" value="ECO:0007669"/>
    <property type="project" value="InterPro"/>
</dbReference>
<dbReference type="Proteomes" id="UP000201728">
    <property type="component" value="Chromosome"/>
</dbReference>
<comment type="subcellular location">
    <subcellularLocation>
        <location evidence="10">Cell membrane</location>
        <topology evidence="10">Peripheral membrane protein</topology>
        <orientation evidence="10">Cytoplasmic side</orientation>
    </subcellularLocation>
</comment>
<keyword evidence="5 10" id="KW-0133">Cell shape</keyword>
<keyword evidence="3 10" id="KW-0328">Glycosyltransferase</keyword>
<dbReference type="NCBIfam" id="TIGR01133">
    <property type="entry name" value="murG"/>
    <property type="match status" value="1"/>
</dbReference>
<dbReference type="GO" id="GO:0008360">
    <property type="term" value="P:regulation of cell shape"/>
    <property type="evidence" value="ECO:0007669"/>
    <property type="project" value="UniProtKB-KW"/>
</dbReference>
<evidence type="ECO:0000313" key="13">
    <source>
        <dbReference type="EMBL" id="ASQ46378.1"/>
    </source>
</evidence>
<dbReference type="InterPro" id="IPR007235">
    <property type="entry name" value="Glyco_trans_28_C"/>
</dbReference>
<dbReference type="GO" id="GO:0009252">
    <property type="term" value="P:peptidoglycan biosynthetic process"/>
    <property type="evidence" value="ECO:0007669"/>
    <property type="project" value="UniProtKB-UniRule"/>
</dbReference>
<dbReference type="RefSeq" id="WP_094091241.1">
    <property type="nucleotide sequence ID" value="NZ_CP016397.1"/>
</dbReference>
<dbReference type="EMBL" id="CP016397">
    <property type="protein sequence ID" value="ASQ46378.1"/>
    <property type="molecule type" value="Genomic_DNA"/>
</dbReference>
<dbReference type="GO" id="GO:0071555">
    <property type="term" value="P:cell wall organization"/>
    <property type="evidence" value="ECO:0007669"/>
    <property type="project" value="UniProtKB-KW"/>
</dbReference>
<keyword evidence="9 10" id="KW-0961">Cell wall biogenesis/degradation</keyword>
<dbReference type="OrthoDB" id="9808936at2"/>
<protein>
    <recommendedName>
        <fullName evidence="10">UDP-N-acetylglucosamine--N-acetylmuramyl-(pentapeptide) pyrophosphoryl-undecaprenol N-acetylglucosamine transferase</fullName>
        <ecNumber evidence="10">2.4.1.227</ecNumber>
    </recommendedName>
    <alternativeName>
        <fullName evidence="10">Undecaprenyl-PP-MurNAc-pentapeptide-UDPGlcNAc GlcNAc transferase</fullName>
    </alternativeName>
</protein>
<dbReference type="AlphaFoldDB" id="A0A222P3F3"/>
<keyword evidence="6 10" id="KW-0573">Peptidoglycan synthesis</keyword>
<evidence type="ECO:0000256" key="9">
    <source>
        <dbReference type="ARBA" id="ARBA00023316"/>
    </source>
</evidence>
<feature type="domain" description="Glycosyl transferase family 28 C-terminal" evidence="12">
    <location>
        <begin position="190"/>
        <end position="338"/>
    </location>
</feature>
<keyword evidence="8 10" id="KW-0131">Cell cycle</keyword>
<comment type="caution">
    <text evidence="10">Lacks conserved residue(s) required for the propagation of feature annotation.</text>
</comment>
<gene>
    <name evidence="10 13" type="primary">murG</name>
    <name evidence="13" type="ORF">clem_09135</name>
</gene>
<comment type="pathway">
    <text evidence="10">Cell wall biogenesis; peptidoglycan biosynthesis.</text>
</comment>
<dbReference type="GO" id="GO:0005886">
    <property type="term" value="C:plasma membrane"/>
    <property type="evidence" value="ECO:0007669"/>
    <property type="project" value="UniProtKB-SubCell"/>
</dbReference>
<evidence type="ECO:0000259" key="11">
    <source>
        <dbReference type="Pfam" id="PF03033"/>
    </source>
</evidence>
<keyword evidence="7 10" id="KW-0472">Membrane</keyword>
<organism evidence="13 14">
    <name type="scientific">Legionella clemsonensis</name>
    <dbReference type="NCBI Taxonomy" id="1867846"/>
    <lineage>
        <taxon>Bacteria</taxon>
        <taxon>Pseudomonadati</taxon>
        <taxon>Pseudomonadota</taxon>
        <taxon>Gammaproteobacteria</taxon>
        <taxon>Legionellales</taxon>
        <taxon>Legionellaceae</taxon>
        <taxon>Legionella</taxon>
    </lineage>
</organism>
<dbReference type="PANTHER" id="PTHR21015">
    <property type="entry name" value="UDP-N-ACETYLGLUCOSAMINE--N-ACETYLMURAMYL-(PENTAPEPTIDE) PYROPHOSPHORYL-UNDECAPRENOL N-ACETYLGLUCOSAMINE TRANSFERASE 1"/>
    <property type="match status" value="1"/>
</dbReference>
<dbReference type="CDD" id="cd03785">
    <property type="entry name" value="GT28_MurG"/>
    <property type="match status" value="1"/>
</dbReference>
<dbReference type="KEGG" id="lcd:clem_09135"/>
<evidence type="ECO:0000256" key="2">
    <source>
        <dbReference type="ARBA" id="ARBA00022618"/>
    </source>
</evidence>
<sequence length="363" mass="40006">MSPRIVFTGGGTAGHVTPNLALIEILQKNNWQIDYIGSEEGVEKNMIGVLDIPYHAISSGKLRRYFSWQNFSDPLKILWGIGQAYYLLRKLKTEIVFSKGGFVAFPVVVAAWLHRIPVIAHESDMTPGLANRLSFPFVDKICVTFAAAKKHFKKQQKVEVTGTPIRSQLFNGSKKKGLSLCGFTTEKPCILVMGGSLGSVLLNRTLRETLSAICEHFQIIHLCGKGKIDDALLNKEGYCQFEYANEELADLFAASDLVISRAGANALCEILALGKPHVLIPLSAKVSRGDQIQNANYFKEQGISVVVEEEALTSHSLLMAINDVNQHKEEIVAKIKALHVESAALKIIALIKEQMHVESPEIV</sequence>
<dbReference type="EC" id="2.4.1.227" evidence="10"/>
<comment type="function">
    <text evidence="10">Cell wall formation. Catalyzes the transfer of a GlcNAc subunit on undecaprenyl-pyrophosphoryl-MurNAc-pentapeptide (lipid intermediate I) to form undecaprenyl-pyrophosphoryl-MurNAc-(pentapeptide)GlcNAc (lipid intermediate II).</text>
</comment>
<feature type="domain" description="Glycosyltransferase family 28 N-terminal" evidence="11">
    <location>
        <begin position="5"/>
        <end position="141"/>
    </location>
</feature>
<feature type="binding site" evidence="10">
    <location>
        <begin position="12"/>
        <end position="14"/>
    </location>
    <ligand>
        <name>UDP-N-acetyl-alpha-D-glucosamine</name>
        <dbReference type="ChEBI" id="CHEBI:57705"/>
    </ligand>
</feature>
<dbReference type="GO" id="GO:0051301">
    <property type="term" value="P:cell division"/>
    <property type="evidence" value="ECO:0007669"/>
    <property type="project" value="UniProtKB-KW"/>
</dbReference>
<dbReference type="Pfam" id="PF03033">
    <property type="entry name" value="Glyco_transf_28"/>
    <property type="match status" value="1"/>
</dbReference>
<proteinExistence type="inferred from homology"/>
<dbReference type="NCBIfam" id="NF009102">
    <property type="entry name" value="PRK12446.1"/>
    <property type="match status" value="1"/>
</dbReference>
<comment type="similarity">
    <text evidence="10">Belongs to the glycosyltransferase 28 family. MurG subfamily.</text>
</comment>
<dbReference type="GO" id="GO:0050511">
    <property type="term" value="F:undecaprenyldiphospho-muramoylpentapeptide beta-N-acetylglucosaminyltransferase activity"/>
    <property type="evidence" value="ECO:0007669"/>
    <property type="project" value="UniProtKB-UniRule"/>
</dbReference>
<name>A0A222P3F3_9GAMM</name>
<comment type="catalytic activity">
    <reaction evidence="10">
        <text>di-trans,octa-cis-undecaprenyl diphospho-N-acetyl-alpha-D-muramoyl-L-alanyl-D-glutamyl-meso-2,6-diaminopimeloyl-D-alanyl-D-alanine + UDP-N-acetyl-alpha-D-glucosamine = di-trans,octa-cis-undecaprenyl diphospho-[N-acetyl-alpha-D-glucosaminyl-(1-&gt;4)]-N-acetyl-alpha-D-muramoyl-L-alanyl-D-glutamyl-meso-2,6-diaminopimeloyl-D-alanyl-D-alanine + UDP + H(+)</text>
        <dbReference type="Rhea" id="RHEA:31227"/>
        <dbReference type="ChEBI" id="CHEBI:15378"/>
        <dbReference type="ChEBI" id="CHEBI:57705"/>
        <dbReference type="ChEBI" id="CHEBI:58223"/>
        <dbReference type="ChEBI" id="CHEBI:61387"/>
        <dbReference type="ChEBI" id="CHEBI:61388"/>
        <dbReference type="EC" id="2.4.1.227"/>
    </reaction>
</comment>
<evidence type="ECO:0000256" key="4">
    <source>
        <dbReference type="ARBA" id="ARBA00022679"/>
    </source>
</evidence>